<keyword evidence="3" id="KW-0949">S-adenosyl-L-methionine</keyword>
<dbReference type="EMBL" id="RSCE01000016">
    <property type="protein sequence ID" value="RSH77380.1"/>
    <property type="molecule type" value="Genomic_DNA"/>
</dbReference>
<accession>A0A427XEP7</accession>
<keyword evidence="2" id="KW-0808">Transferase</keyword>
<comment type="caution">
    <text evidence="5">The sequence shown here is derived from an EMBL/GenBank/DDBJ whole genome shotgun (WGS) entry which is preliminary data.</text>
</comment>
<protein>
    <recommendedName>
        <fullName evidence="7">O-methyltransferase</fullName>
    </recommendedName>
</protein>
<dbReference type="GeneID" id="39587883"/>
<dbReference type="STRING" id="105984.A0A427XEP7"/>
<sequence length="239" mass="26058">MATTNDSAHPNPVTAPQATIDLLKRLHVQSEEQEANIRLPDKNIGFGTNEVTVGDFKTIMSDKFIALDEDKCQFMYQLIRATGAKNIVEAGTSFGVSTIYLALAANANAADVGGKAIVIGTEHEPEKAERAKRYWAEAGAGVSEAIDLRVGDLQETLKTNLPTVDFLLLDIWTPMALPALKLCQPHMRPGAVILADNPIRSAEGYQELWAYIRAPGSGFQSLCVPYSHGLEMIVYYPPK</sequence>
<dbReference type="Proteomes" id="UP000279236">
    <property type="component" value="Unassembled WGS sequence"/>
</dbReference>
<keyword evidence="6" id="KW-1185">Reference proteome</keyword>
<dbReference type="InterPro" id="IPR029063">
    <property type="entry name" value="SAM-dependent_MTases_sf"/>
</dbReference>
<dbReference type="GO" id="GO:0008171">
    <property type="term" value="F:O-methyltransferase activity"/>
    <property type="evidence" value="ECO:0007669"/>
    <property type="project" value="InterPro"/>
</dbReference>
<evidence type="ECO:0000256" key="4">
    <source>
        <dbReference type="ARBA" id="ARBA00023453"/>
    </source>
</evidence>
<evidence type="ECO:0000256" key="2">
    <source>
        <dbReference type="ARBA" id="ARBA00022679"/>
    </source>
</evidence>
<comment type="similarity">
    <text evidence="4">Belongs to the class I-like SAM-binding methyltransferase superfamily. Cation-dependent O-methyltransferase family.</text>
</comment>
<evidence type="ECO:0000256" key="1">
    <source>
        <dbReference type="ARBA" id="ARBA00022603"/>
    </source>
</evidence>
<dbReference type="PANTHER" id="PTHR43167:SF1">
    <property type="entry name" value="PUTATIVE (AFU_ORTHOLOGUE AFUA_6G01830)-RELATED"/>
    <property type="match status" value="1"/>
</dbReference>
<dbReference type="OrthoDB" id="4863010at2759"/>
<dbReference type="Pfam" id="PF13578">
    <property type="entry name" value="Methyltransf_24"/>
    <property type="match status" value="1"/>
</dbReference>
<dbReference type="PROSITE" id="PS51682">
    <property type="entry name" value="SAM_OMT_I"/>
    <property type="match status" value="1"/>
</dbReference>
<dbReference type="RefSeq" id="XP_028472527.1">
    <property type="nucleotide sequence ID" value="XM_028619031.1"/>
</dbReference>
<evidence type="ECO:0000313" key="5">
    <source>
        <dbReference type="EMBL" id="RSH77380.1"/>
    </source>
</evidence>
<dbReference type="AlphaFoldDB" id="A0A427XEP7"/>
<reference evidence="5 6" key="1">
    <citation type="submission" date="2018-11" db="EMBL/GenBank/DDBJ databases">
        <title>Genome sequence of Apiotrichum porosum DSM 27194.</title>
        <authorList>
            <person name="Aliyu H."/>
            <person name="Gorte O."/>
            <person name="Ochsenreither K."/>
        </authorList>
    </citation>
    <scope>NUCLEOTIDE SEQUENCE [LARGE SCALE GENOMIC DNA]</scope>
    <source>
        <strain evidence="5 6">DSM 27194</strain>
    </source>
</reference>
<evidence type="ECO:0008006" key="7">
    <source>
        <dbReference type="Google" id="ProtNLM"/>
    </source>
</evidence>
<dbReference type="PANTHER" id="PTHR43167">
    <property type="entry name" value="PUTATIVE (AFU_ORTHOLOGUE AFUA_6G01830)-RELATED"/>
    <property type="match status" value="1"/>
</dbReference>
<organism evidence="5 6">
    <name type="scientific">Apiotrichum porosum</name>
    <dbReference type="NCBI Taxonomy" id="105984"/>
    <lineage>
        <taxon>Eukaryota</taxon>
        <taxon>Fungi</taxon>
        <taxon>Dikarya</taxon>
        <taxon>Basidiomycota</taxon>
        <taxon>Agaricomycotina</taxon>
        <taxon>Tremellomycetes</taxon>
        <taxon>Trichosporonales</taxon>
        <taxon>Trichosporonaceae</taxon>
        <taxon>Apiotrichum</taxon>
    </lineage>
</organism>
<dbReference type="GO" id="GO:0032259">
    <property type="term" value="P:methylation"/>
    <property type="evidence" value="ECO:0007669"/>
    <property type="project" value="UniProtKB-KW"/>
</dbReference>
<proteinExistence type="inferred from homology"/>
<dbReference type="InterPro" id="IPR002935">
    <property type="entry name" value="SAM_O-MeTrfase"/>
</dbReference>
<dbReference type="CDD" id="cd02440">
    <property type="entry name" value="AdoMet_MTases"/>
    <property type="match status" value="1"/>
</dbReference>
<dbReference type="Gene3D" id="3.40.50.150">
    <property type="entry name" value="Vaccinia Virus protein VP39"/>
    <property type="match status" value="1"/>
</dbReference>
<gene>
    <name evidence="5" type="ORF">EHS24_003340</name>
</gene>
<evidence type="ECO:0000256" key="3">
    <source>
        <dbReference type="ARBA" id="ARBA00022691"/>
    </source>
</evidence>
<name>A0A427XEP7_9TREE</name>
<dbReference type="SUPFAM" id="SSF53335">
    <property type="entry name" value="S-adenosyl-L-methionine-dependent methyltransferases"/>
    <property type="match status" value="1"/>
</dbReference>
<evidence type="ECO:0000313" key="6">
    <source>
        <dbReference type="Proteomes" id="UP000279236"/>
    </source>
</evidence>
<keyword evidence="1" id="KW-0489">Methyltransferase</keyword>